<reference evidence="2" key="1">
    <citation type="submission" date="2017-04" db="EMBL/GenBank/DDBJ databases">
        <authorList>
            <person name="Varghese N."/>
            <person name="Submissions S."/>
        </authorList>
    </citation>
    <scope>NUCLEOTIDE SEQUENCE [LARGE SCALE GENOMIC DNA]</scope>
    <source>
        <strain evidence="2">DSM 21500</strain>
    </source>
</reference>
<name>A0A1W1YF46_9LACT</name>
<sequence length="63" mass="7493">MIPIEVETRIALFLFSTIPSRRYRFKSTSLLLPYYLEDEKQPSADEMVNLATKFLEQAMKEYE</sequence>
<evidence type="ECO:0000313" key="1">
    <source>
        <dbReference type="EMBL" id="SMC34762.1"/>
    </source>
</evidence>
<proteinExistence type="predicted"/>
<gene>
    <name evidence="1" type="ORF">SAMN04487984_0657</name>
</gene>
<organism evidence="1 2">
    <name type="scientific">Aerococcus suis</name>
    <dbReference type="NCBI Taxonomy" id="371602"/>
    <lineage>
        <taxon>Bacteria</taxon>
        <taxon>Bacillati</taxon>
        <taxon>Bacillota</taxon>
        <taxon>Bacilli</taxon>
        <taxon>Lactobacillales</taxon>
        <taxon>Aerococcaceae</taxon>
        <taxon>Aerococcus</taxon>
    </lineage>
</organism>
<keyword evidence="2" id="KW-1185">Reference proteome</keyword>
<protein>
    <submittedName>
        <fullName evidence="1">Uncharacterized protein</fullName>
    </submittedName>
</protein>
<dbReference type="OrthoDB" id="2706344at2"/>
<dbReference type="RefSeq" id="WP_084098462.1">
    <property type="nucleotide sequence ID" value="NZ_FWXK01000002.1"/>
</dbReference>
<dbReference type="EMBL" id="FWXK01000002">
    <property type="protein sequence ID" value="SMC34762.1"/>
    <property type="molecule type" value="Genomic_DNA"/>
</dbReference>
<accession>A0A1W1YF46</accession>
<dbReference type="AlphaFoldDB" id="A0A1W1YF46"/>
<evidence type="ECO:0000313" key="2">
    <source>
        <dbReference type="Proteomes" id="UP000243884"/>
    </source>
</evidence>
<dbReference type="Proteomes" id="UP000243884">
    <property type="component" value="Unassembled WGS sequence"/>
</dbReference>